<dbReference type="RefSeq" id="WP_188464028.1">
    <property type="nucleotide sequence ID" value="NZ_BAABHU010000008.1"/>
</dbReference>
<accession>A0ABQ1MKV4</accession>
<protein>
    <submittedName>
        <fullName evidence="1">Uncharacterized protein</fullName>
    </submittedName>
</protein>
<reference evidence="2" key="1">
    <citation type="journal article" date="2019" name="Int. J. Syst. Evol. Microbiol.">
        <title>The Global Catalogue of Microorganisms (GCM) 10K type strain sequencing project: providing services to taxonomists for standard genome sequencing and annotation.</title>
        <authorList>
            <consortium name="The Broad Institute Genomics Platform"/>
            <consortium name="The Broad Institute Genome Sequencing Center for Infectious Disease"/>
            <person name="Wu L."/>
            <person name="Ma J."/>
        </authorList>
    </citation>
    <scope>NUCLEOTIDE SEQUENCE [LARGE SCALE GENOMIC DNA]</scope>
    <source>
        <strain evidence="2">CGMCC 1.10832</strain>
    </source>
</reference>
<proteinExistence type="predicted"/>
<evidence type="ECO:0000313" key="1">
    <source>
        <dbReference type="EMBL" id="GGC39040.1"/>
    </source>
</evidence>
<organism evidence="1 2">
    <name type="scientific">Marivirga lumbricoides</name>
    <dbReference type="NCBI Taxonomy" id="1046115"/>
    <lineage>
        <taxon>Bacteria</taxon>
        <taxon>Pseudomonadati</taxon>
        <taxon>Bacteroidota</taxon>
        <taxon>Cytophagia</taxon>
        <taxon>Cytophagales</taxon>
        <taxon>Marivirgaceae</taxon>
        <taxon>Marivirga</taxon>
    </lineage>
</organism>
<dbReference type="Proteomes" id="UP000636010">
    <property type="component" value="Unassembled WGS sequence"/>
</dbReference>
<evidence type="ECO:0000313" key="2">
    <source>
        <dbReference type="Proteomes" id="UP000636010"/>
    </source>
</evidence>
<dbReference type="EMBL" id="BMEC01000008">
    <property type="protein sequence ID" value="GGC39040.1"/>
    <property type="molecule type" value="Genomic_DNA"/>
</dbReference>
<comment type="caution">
    <text evidence="1">The sequence shown here is derived from an EMBL/GenBank/DDBJ whole genome shotgun (WGS) entry which is preliminary data.</text>
</comment>
<name>A0ABQ1MKV4_9BACT</name>
<gene>
    <name evidence="1" type="ORF">GCM10011506_25640</name>
</gene>
<sequence length="52" mass="5963">MEKLVKNEMVNISGGQIENCDQWHDVVMWLFDNGHTDQAMDVISNDFYGCLA</sequence>
<keyword evidence="2" id="KW-1185">Reference proteome</keyword>